<keyword evidence="1" id="KW-1185">Reference proteome</keyword>
<dbReference type="AlphaFoldDB" id="A0AAJ7L7F1"/>
<sequence>MAQSEQEMQTRGRGVRPTAMNVLSGEDNYERWQTFREAYNDYARWEGVFAMEPELQLSNFRQCFGEANRALLRHLGLEAMVSGDRANPQRQGAVHNQSQRGDFKENNDLTLENALDLMRRHEDNEGALADIKDNRESVMSGSQEINAVSFRNSKKRPFRRTNTGRTNACSFCGSRHQPRKCPAYGYRCGKCGKNNHFDACCLTGEQTRVVETLEEGDDWCEDMFMAGTTDRVKRKFFTKLQLEDKTYLRGQIDTGATCNAMSWKDYSDLKKKGIVSHIDKKRRKPLKMYDNHVTMSLGVCRLPCSVNGRSFSLPFQVMNHGVEILISGYHAKKMGLIQFDQSVEAVYQIREKDSTSSGGGKALLDTYADIFEGLGEFGDP</sequence>
<dbReference type="GeneID" id="108865073"/>
<dbReference type="Proteomes" id="UP000694867">
    <property type="component" value="Unplaced"/>
</dbReference>
<proteinExistence type="predicted"/>
<feature type="non-terminal residue" evidence="2">
    <location>
        <position position="380"/>
    </location>
</feature>
<dbReference type="RefSeq" id="XP_018497246.1">
    <property type="nucleotide sequence ID" value="XM_018641730.1"/>
</dbReference>
<reference evidence="2" key="1">
    <citation type="submission" date="2025-08" db="UniProtKB">
        <authorList>
            <consortium name="RefSeq"/>
        </authorList>
    </citation>
    <scope>IDENTIFICATION</scope>
</reference>
<evidence type="ECO:0000313" key="2">
    <source>
        <dbReference type="RefSeq" id="XP_018497246.1"/>
    </source>
</evidence>
<organism evidence="1 2">
    <name type="scientific">Galendromus occidentalis</name>
    <name type="common">western predatory mite</name>
    <dbReference type="NCBI Taxonomy" id="34638"/>
    <lineage>
        <taxon>Eukaryota</taxon>
        <taxon>Metazoa</taxon>
        <taxon>Ecdysozoa</taxon>
        <taxon>Arthropoda</taxon>
        <taxon>Chelicerata</taxon>
        <taxon>Arachnida</taxon>
        <taxon>Acari</taxon>
        <taxon>Parasitiformes</taxon>
        <taxon>Mesostigmata</taxon>
        <taxon>Gamasina</taxon>
        <taxon>Phytoseioidea</taxon>
        <taxon>Phytoseiidae</taxon>
        <taxon>Typhlodrominae</taxon>
        <taxon>Galendromus</taxon>
    </lineage>
</organism>
<dbReference type="KEGG" id="goe:108865073"/>
<evidence type="ECO:0000313" key="1">
    <source>
        <dbReference type="Proteomes" id="UP000694867"/>
    </source>
</evidence>
<gene>
    <name evidence="2" type="primary">LOC108865073</name>
</gene>
<protein>
    <submittedName>
        <fullName evidence="2">Uncharacterized protein LOC108865073</fullName>
    </submittedName>
</protein>
<accession>A0AAJ7L7F1</accession>
<name>A0AAJ7L7F1_9ACAR</name>